<evidence type="ECO:0000256" key="5">
    <source>
        <dbReference type="ARBA" id="ARBA00023136"/>
    </source>
</evidence>
<gene>
    <name evidence="7" type="ORF">EHS13_33995</name>
</gene>
<evidence type="ECO:0000256" key="3">
    <source>
        <dbReference type="ARBA" id="ARBA00022692"/>
    </source>
</evidence>
<sequence length="253" mass="27945">MKLGYRWLNLLAYIAVVGTNGAAISLPLFGRSTKEISDSYPVAVTPAGYAFSIWSLIYILLAGFVILQFIPKERNRSEFSRIGPWFVISSAFNVTWLLLWHSLHITTTAFIMIAMLISLIIIYQESRVAGPGSNMGARLFIALPFSIYLGWISMATIVNVSVALYSVGWDGWGLSPQAWGIVLLIAAGLLAVSIGINYRDPFYALVIIWAAIAIALKQFESYPQLGYAALGIAFILAGFILIKGFQFRNGWVY</sequence>
<proteinExistence type="inferred from homology"/>
<dbReference type="OrthoDB" id="5189031at2"/>
<feature type="transmembrane region" description="Helical" evidence="6">
    <location>
        <begin position="49"/>
        <end position="70"/>
    </location>
</feature>
<evidence type="ECO:0000256" key="1">
    <source>
        <dbReference type="ARBA" id="ARBA00004141"/>
    </source>
</evidence>
<feature type="transmembrane region" description="Helical" evidence="6">
    <location>
        <begin position="135"/>
        <end position="158"/>
    </location>
</feature>
<dbReference type="PANTHER" id="PTHR33802">
    <property type="entry name" value="SI:CH211-161H7.5-RELATED"/>
    <property type="match status" value="1"/>
</dbReference>
<comment type="subcellular location">
    <subcellularLocation>
        <location evidence="1">Membrane</location>
        <topology evidence="1">Multi-pass membrane protein</topology>
    </subcellularLocation>
</comment>
<dbReference type="PANTHER" id="PTHR33802:SF1">
    <property type="entry name" value="XK-RELATED PROTEIN"/>
    <property type="match status" value="1"/>
</dbReference>
<feature type="transmembrane region" description="Helical" evidence="6">
    <location>
        <begin position="202"/>
        <end position="219"/>
    </location>
</feature>
<feature type="transmembrane region" description="Helical" evidence="6">
    <location>
        <begin position="7"/>
        <end position="29"/>
    </location>
</feature>
<evidence type="ECO:0000313" key="8">
    <source>
        <dbReference type="Proteomes" id="UP000426246"/>
    </source>
</evidence>
<dbReference type="Pfam" id="PF03073">
    <property type="entry name" value="TspO_MBR"/>
    <property type="match status" value="1"/>
</dbReference>
<keyword evidence="5 6" id="KW-0472">Membrane</keyword>
<feature type="transmembrane region" description="Helical" evidence="6">
    <location>
        <begin position="225"/>
        <end position="245"/>
    </location>
</feature>
<keyword evidence="8" id="KW-1185">Reference proteome</keyword>
<evidence type="ECO:0000256" key="2">
    <source>
        <dbReference type="ARBA" id="ARBA00007524"/>
    </source>
</evidence>
<dbReference type="KEGG" id="ppsc:EHS13_33995"/>
<feature type="transmembrane region" description="Helical" evidence="6">
    <location>
        <begin position="82"/>
        <end position="99"/>
    </location>
</feature>
<protein>
    <submittedName>
        <fullName evidence="7">Tryptophan-rich sensory protein</fullName>
    </submittedName>
</protein>
<dbReference type="InterPro" id="IPR038330">
    <property type="entry name" value="TspO/MBR-related_sf"/>
</dbReference>
<dbReference type="Proteomes" id="UP000426246">
    <property type="component" value="Chromosome"/>
</dbReference>
<dbReference type="AlphaFoldDB" id="A0A6B8RUA1"/>
<evidence type="ECO:0000256" key="4">
    <source>
        <dbReference type="ARBA" id="ARBA00022989"/>
    </source>
</evidence>
<reference evidence="8" key="1">
    <citation type="submission" date="2018-11" db="EMBL/GenBank/DDBJ databases">
        <title>Complete genome sequence of Paenibacillus sp. ML311-T8.</title>
        <authorList>
            <person name="Nam Y.-D."/>
            <person name="Kang J."/>
            <person name="Chung W.-H."/>
            <person name="Park Y.S."/>
        </authorList>
    </citation>
    <scope>NUCLEOTIDE SEQUENCE [LARGE SCALE GENOMIC DNA]</scope>
    <source>
        <strain evidence="8">ML311-T8</strain>
    </source>
</reference>
<feature type="transmembrane region" description="Helical" evidence="6">
    <location>
        <begin position="178"/>
        <end position="195"/>
    </location>
</feature>
<feature type="transmembrane region" description="Helical" evidence="6">
    <location>
        <begin position="105"/>
        <end position="123"/>
    </location>
</feature>
<name>A0A6B8RUA1_9BACL</name>
<dbReference type="GO" id="GO:0016020">
    <property type="term" value="C:membrane"/>
    <property type="evidence" value="ECO:0007669"/>
    <property type="project" value="UniProtKB-SubCell"/>
</dbReference>
<organism evidence="7 8">
    <name type="scientific">Paenibacillus psychroresistens</name>
    <dbReference type="NCBI Taxonomy" id="1778678"/>
    <lineage>
        <taxon>Bacteria</taxon>
        <taxon>Bacillati</taxon>
        <taxon>Bacillota</taxon>
        <taxon>Bacilli</taxon>
        <taxon>Bacillales</taxon>
        <taxon>Paenibacillaceae</taxon>
        <taxon>Paenibacillus</taxon>
    </lineage>
</organism>
<dbReference type="EMBL" id="CP034235">
    <property type="protein sequence ID" value="QGQ99517.1"/>
    <property type="molecule type" value="Genomic_DNA"/>
</dbReference>
<dbReference type="InterPro" id="IPR004307">
    <property type="entry name" value="TspO_MBR"/>
</dbReference>
<keyword evidence="3 6" id="KW-0812">Transmembrane</keyword>
<evidence type="ECO:0000256" key="6">
    <source>
        <dbReference type="SAM" id="Phobius"/>
    </source>
</evidence>
<keyword evidence="4 6" id="KW-1133">Transmembrane helix</keyword>
<evidence type="ECO:0000313" key="7">
    <source>
        <dbReference type="EMBL" id="QGQ99517.1"/>
    </source>
</evidence>
<comment type="similarity">
    <text evidence="2">Belongs to the TspO/BZRP family.</text>
</comment>
<accession>A0A6B8RUA1</accession>
<dbReference type="Gene3D" id="1.20.1260.100">
    <property type="entry name" value="TspO/MBR protein"/>
    <property type="match status" value="1"/>
</dbReference>
<dbReference type="RefSeq" id="WP_155704684.1">
    <property type="nucleotide sequence ID" value="NZ_CP034235.1"/>
</dbReference>